<keyword evidence="2" id="KW-1185">Reference proteome</keyword>
<organism evidence="1 2">
    <name type="scientific">Phialemonium thermophilum</name>
    <dbReference type="NCBI Taxonomy" id="223376"/>
    <lineage>
        <taxon>Eukaryota</taxon>
        <taxon>Fungi</taxon>
        <taxon>Dikarya</taxon>
        <taxon>Ascomycota</taxon>
        <taxon>Pezizomycotina</taxon>
        <taxon>Sordariomycetes</taxon>
        <taxon>Sordariomycetidae</taxon>
        <taxon>Cephalothecales</taxon>
        <taxon>Cephalothecaceae</taxon>
        <taxon>Phialemonium</taxon>
    </lineage>
</organism>
<evidence type="ECO:0000313" key="1">
    <source>
        <dbReference type="EMBL" id="KAL1849442.1"/>
    </source>
</evidence>
<gene>
    <name evidence="1" type="ORF">VTK73DRAFT_9874</name>
</gene>
<comment type="caution">
    <text evidence="1">The sequence shown here is derived from an EMBL/GenBank/DDBJ whole genome shotgun (WGS) entry which is preliminary data.</text>
</comment>
<protein>
    <submittedName>
        <fullName evidence="1">Uncharacterized protein</fullName>
    </submittedName>
</protein>
<name>A0ABR3VZX2_9PEZI</name>
<sequence length="169" mass="17680">MGANEPLAGREFVESLCSWPALFRLLAASPVGTVDVGSQVVSAAQASIRLAAHASWEWRTAAEVSWELYDPQPSVFGPNPFPSGRLPRADPSSRVALAHAGQWMDLGRLALVPDAAVGGPASLGVSAILLGQSHSLYLPAAESQADYILNQAPRSSNVAISRPGDVAQL</sequence>
<evidence type="ECO:0000313" key="2">
    <source>
        <dbReference type="Proteomes" id="UP001586593"/>
    </source>
</evidence>
<accession>A0ABR3VZX2</accession>
<reference evidence="1 2" key="1">
    <citation type="journal article" date="2024" name="Commun. Biol.">
        <title>Comparative genomic analysis of thermophilic fungi reveals convergent evolutionary adaptations and gene losses.</title>
        <authorList>
            <person name="Steindorff A.S."/>
            <person name="Aguilar-Pontes M.V."/>
            <person name="Robinson A.J."/>
            <person name="Andreopoulos B."/>
            <person name="LaButti K."/>
            <person name="Kuo A."/>
            <person name="Mondo S."/>
            <person name="Riley R."/>
            <person name="Otillar R."/>
            <person name="Haridas S."/>
            <person name="Lipzen A."/>
            <person name="Grimwood J."/>
            <person name="Schmutz J."/>
            <person name="Clum A."/>
            <person name="Reid I.D."/>
            <person name="Moisan M.C."/>
            <person name="Butler G."/>
            <person name="Nguyen T.T.M."/>
            <person name="Dewar K."/>
            <person name="Conant G."/>
            <person name="Drula E."/>
            <person name="Henrissat B."/>
            <person name="Hansel C."/>
            <person name="Singer S."/>
            <person name="Hutchinson M.I."/>
            <person name="de Vries R.P."/>
            <person name="Natvig D.O."/>
            <person name="Powell A.J."/>
            <person name="Tsang A."/>
            <person name="Grigoriev I.V."/>
        </authorList>
    </citation>
    <scope>NUCLEOTIDE SEQUENCE [LARGE SCALE GENOMIC DNA]</scope>
    <source>
        <strain evidence="1 2">ATCC 24622</strain>
    </source>
</reference>
<proteinExistence type="predicted"/>
<dbReference type="Proteomes" id="UP001586593">
    <property type="component" value="Unassembled WGS sequence"/>
</dbReference>
<dbReference type="EMBL" id="JAZHXJ010000871">
    <property type="protein sequence ID" value="KAL1849442.1"/>
    <property type="molecule type" value="Genomic_DNA"/>
</dbReference>